<dbReference type="SUPFAM" id="SSF103515">
    <property type="entry name" value="Autotransporter"/>
    <property type="match status" value="1"/>
</dbReference>
<evidence type="ECO:0000313" key="3">
    <source>
        <dbReference type="Proteomes" id="UP000372890"/>
    </source>
</evidence>
<name>A0A484X5E7_ECOLX</name>
<gene>
    <name evidence="2" type="ORF">NCTC9001_03199</name>
</gene>
<evidence type="ECO:0000313" key="2">
    <source>
        <dbReference type="EMBL" id="VFS19211.1"/>
    </source>
</evidence>
<accession>A0A484X5E7</accession>
<reference evidence="2 3" key="1">
    <citation type="submission" date="2019-03" db="EMBL/GenBank/DDBJ databases">
        <authorList>
            <consortium name="Pathogen Informatics"/>
        </authorList>
    </citation>
    <scope>NUCLEOTIDE SEQUENCE [LARGE SCALE GENOMIC DNA]</scope>
    <source>
        <strain evidence="2 3">NCTC9001</strain>
    </source>
</reference>
<evidence type="ECO:0000259" key="1">
    <source>
        <dbReference type="Pfam" id="PF03797"/>
    </source>
</evidence>
<dbReference type="Proteomes" id="UP000372890">
    <property type="component" value="Unassembled WGS sequence"/>
</dbReference>
<proteinExistence type="predicted"/>
<organism evidence="2 3">
    <name type="scientific">Escherichia coli</name>
    <dbReference type="NCBI Taxonomy" id="562"/>
    <lineage>
        <taxon>Bacteria</taxon>
        <taxon>Pseudomonadati</taxon>
        <taxon>Pseudomonadota</taxon>
        <taxon>Gammaproteobacteria</taxon>
        <taxon>Enterobacterales</taxon>
        <taxon>Enterobacteriaceae</taxon>
        <taxon>Escherichia</taxon>
    </lineage>
</organism>
<dbReference type="EMBL" id="CAADIS010000004">
    <property type="protein sequence ID" value="VFS19211.1"/>
    <property type="molecule type" value="Genomic_DNA"/>
</dbReference>
<feature type="domain" description="Autotransporter" evidence="1">
    <location>
        <begin position="14"/>
        <end position="109"/>
    </location>
</feature>
<sequence>MTGGYSQLFGLKHQMAFDNGMNWNNALRYDVHQLDSSRSIAYGDVNKTADANVKQQYLEFRSEGAKTFELREGLNVTPYAGVKLRHTLEGGYQERNAGDFNLSMNSGSETGGGQHRWAETGLCRERRLECERHAGRWAESELCEKSHVCEYFGRWKPTF</sequence>
<dbReference type="AlphaFoldDB" id="A0A484X5E7"/>
<dbReference type="Gene3D" id="2.40.128.130">
    <property type="entry name" value="Autotransporter beta-domain"/>
    <property type="match status" value="1"/>
</dbReference>
<protein>
    <submittedName>
        <fullName evidence="2">Putative autotransporter/adhesin</fullName>
    </submittedName>
</protein>
<dbReference type="InterPro" id="IPR005546">
    <property type="entry name" value="Autotransporte_beta"/>
</dbReference>
<dbReference type="InterPro" id="IPR036709">
    <property type="entry name" value="Autotransporte_beta_dom_sf"/>
</dbReference>
<dbReference type="Pfam" id="PF03797">
    <property type="entry name" value="Autotransporter"/>
    <property type="match status" value="1"/>
</dbReference>